<keyword evidence="6" id="KW-0238">DNA-binding</keyword>
<gene>
    <name evidence="9" type="ordered locus">Bd1902</name>
</gene>
<keyword evidence="2 8" id="KW-0645">Protease</keyword>
<keyword evidence="5" id="KW-0190">Covalent protein-DNA linkage</keyword>
<dbReference type="InterPro" id="IPR036590">
    <property type="entry name" value="SRAP-like"/>
</dbReference>
<comment type="similarity">
    <text evidence="1 8">Belongs to the SOS response-associated peptidase family.</text>
</comment>
<dbReference type="GO" id="GO:0006508">
    <property type="term" value="P:proteolysis"/>
    <property type="evidence" value="ECO:0007669"/>
    <property type="project" value="UniProtKB-KW"/>
</dbReference>
<accession>Q6MLV2</accession>
<evidence type="ECO:0000256" key="7">
    <source>
        <dbReference type="ARBA" id="ARBA00023239"/>
    </source>
</evidence>
<evidence type="ECO:0000256" key="5">
    <source>
        <dbReference type="ARBA" id="ARBA00023124"/>
    </source>
</evidence>
<keyword evidence="10" id="KW-1185">Reference proteome</keyword>
<dbReference type="GO" id="GO:0003697">
    <property type="term" value="F:single-stranded DNA binding"/>
    <property type="evidence" value="ECO:0007669"/>
    <property type="project" value="InterPro"/>
</dbReference>
<dbReference type="SUPFAM" id="SSF143081">
    <property type="entry name" value="BB1717-like"/>
    <property type="match status" value="1"/>
</dbReference>
<keyword evidence="7" id="KW-0456">Lyase</keyword>
<dbReference type="PANTHER" id="PTHR13604:SF0">
    <property type="entry name" value="ABASIC SITE PROCESSING PROTEIN HMCES"/>
    <property type="match status" value="1"/>
</dbReference>
<dbReference type="Proteomes" id="UP000008080">
    <property type="component" value="Chromosome"/>
</dbReference>
<evidence type="ECO:0000256" key="6">
    <source>
        <dbReference type="ARBA" id="ARBA00023125"/>
    </source>
</evidence>
<dbReference type="eggNOG" id="COG2135">
    <property type="taxonomic scope" value="Bacteria"/>
</dbReference>
<dbReference type="InterPro" id="IPR003738">
    <property type="entry name" value="SRAP"/>
</dbReference>
<keyword evidence="4 8" id="KW-0378">Hydrolase</keyword>
<dbReference type="Gene3D" id="3.90.1680.10">
    <property type="entry name" value="SOS response associated peptidase-like"/>
    <property type="match status" value="1"/>
</dbReference>
<dbReference type="GO" id="GO:0106300">
    <property type="term" value="P:protein-DNA covalent cross-linking repair"/>
    <property type="evidence" value="ECO:0007669"/>
    <property type="project" value="InterPro"/>
</dbReference>
<dbReference type="EC" id="3.4.-.-" evidence="8"/>
<keyword evidence="3" id="KW-0227">DNA damage</keyword>
<evidence type="ECO:0000256" key="3">
    <source>
        <dbReference type="ARBA" id="ARBA00022763"/>
    </source>
</evidence>
<evidence type="ECO:0000256" key="2">
    <source>
        <dbReference type="ARBA" id="ARBA00022670"/>
    </source>
</evidence>
<dbReference type="GO" id="GO:0016829">
    <property type="term" value="F:lyase activity"/>
    <property type="evidence" value="ECO:0007669"/>
    <property type="project" value="UniProtKB-KW"/>
</dbReference>
<reference evidence="9 10" key="1">
    <citation type="journal article" date="2004" name="Science">
        <title>A predator unmasked: life cycle of Bdellovibrio bacteriovorus from a genomic perspective.</title>
        <authorList>
            <person name="Rendulic S."/>
            <person name="Jagtap P."/>
            <person name="Rosinus A."/>
            <person name="Eppinger M."/>
            <person name="Baar C."/>
            <person name="Lanz C."/>
            <person name="Keller H."/>
            <person name="Lambert C."/>
            <person name="Evans K.J."/>
            <person name="Goesmann A."/>
            <person name="Meyer F."/>
            <person name="Sockett R.E."/>
            <person name="Schuster S.C."/>
        </authorList>
    </citation>
    <scope>NUCLEOTIDE SEQUENCE [LARGE SCALE GENOMIC DNA]</scope>
    <source>
        <strain evidence="10">ATCC 15356 / DSM 50701 / NCIMB 9529 / HD100</strain>
    </source>
</reference>
<name>Q6MLV2_BDEBA</name>
<protein>
    <recommendedName>
        <fullName evidence="8">Abasic site processing protein</fullName>
        <ecNumber evidence="8">3.4.-.-</ecNumber>
    </recommendedName>
</protein>
<dbReference type="AlphaFoldDB" id="Q6MLV2"/>
<dbReference type="HOGENOM" id="CLU_1254478_0_0_7"/>
<dbReference type="EMBL" id="BX842651">
    <property type="protein sequence ID" value="CAE79754.1"/>
    <property type="molecule type" value="Genomic_DNA"/>
</dbReference>
<dbReference type="Pfam" id="PF02586">
    <property type="entry name" value="SRAP"/>
    <property type="match status" value="1"/>
</dbReference>
<sequence length="224" mass="25640">MMCARYGSADEFNLLIRTYHLKLPEVMVLPQEIIYPHTPAPVIVKGREGMGVRMMNYSLIPSWSDVRKPKFATYNARIEEVLNKPSWREPFKSRHCLVPVKFFIESVYEGPYAGHNIAIAAKDQHLLSAAGIWDSWTDRRTGEVVESVAILTGPPPEDVLAAGHDRCPIFLADAHWEEWLSAHKTAQQSVDFLKNTREVIEFSFTEREVLKNHSRQMSLFEDGE</sequence>
<evidence type="ECO:0000256" key="1">
    <source>
        <dbReference type="ARBA" id="ARBA00008136"/>
    </source>
</evidence>
<evidence type="ECO:0000313" key="9">
    <source>
        <dbReference type="EMBL" id="CAE79754.1"/>
    </source>
</evidence>
<dbReference type="KEGG" id="bba:Bd1902"/>
<evidence type="ECO:0000256" key="8">
    <source>
        <dbReference type="RuleBase" id="RU364100"/>
    </source>
</evidence>
<proteinExistence type="inferred from homology"/>
<dbReference type="STRING" id="264462.Bd1902"/>
<organism evidence="9 10">
    <name type="scientific">Bdellovibrio bacteriovorus (strain ATCC 15356 / DSM 50701 / NCIMB 9529 / HD100)</name>
    <dbReference type="NCBI Taxonomy" id="264462"/>
    <lineage>
        <taxon>Bacteria</taxon>
        <taxon>Pseudomonadati</taxon>
        <taxon>Bdellovibrionota</taxon>
        <taxon>Bdellovibrionia</taxon>
        <taxon>Bdellovibrionales</taxon>
        <taxon>Pseudobdellovibrionaceae</taxon>
        <taxon>Bdellovibrio</taxon>
    </lineage>
</organism>
<dbReference type="GO" id="GO:0008233">
    <property type="term" value="F:peptidase activity"/>
    <property type="evidence" value="ECO:0007669"/>
    <property type="project" value="UniProtKB-KW"/>
</dbReference>
<evidence type="ECO:0000256" key="4">
    <source>
        <dbReference type="ARBA" id="ARBA00022801"/>
    </source>
</evidence>
<evidence type="ECO:0000313" key="10">
    <source>
        <dbReference type="Proteomes" id="UP000008080"/>
    </source>
</evidence>
<dbReference type="PANTHER" id="PTHR13604">
    <property type="entry name" value="DC12-RELATED"/>
    <property type="match status" value="1"/>
</dbReference>